<keyword evidence="6" id="KW-0414">Isoprene biosynthesis</keyword>
<comment type="caution">
    <text evidence="12">The sequence shown here is derived from an EMBL/GenBank/DDBJ whole genome shotgun (WGS) entry which is preliminary data.</text>
</comment>
<dbReference type="GO" id="GO:1990234">
    <property type="term" value="C:transferase complex"/>
    <property type="evidence" value="ECO:0007669"/>
    <property type="project" value="TreeGrafter"/>
</dbReference>
<evidence type="ECO:0000256" key="2">
    <source>
        <dbReference type="ARBA" id="ARBA00006706"/>
    </source>
</evidence>
<proteinExistence type="inferred from homology"/>
<dbReference type="AlphaFoldDB" id="A0A9Q3FLD4"/>
<keyword evidence="4" id="KW-0479">Metal-binding</keyword>
<dbReference type="OrthoDB" id="9927103at2759"/>
<sequence>MFTFIQTPRALFQPRSLQAYSLLCNQHPLPATSYYLHPSSSASLSVQSGLSTRAQSGPLRQSHPRPSQTLASHQPASSSRSDLVKNDPALACFPSAITHTLNNIIDPFALLAHELRHIKQSIKSLVGSEHVMLNRIAKYYLSTAHQGKHLRPLIVLLISRATASPIDCHRHSERQTVMAIDQSISPAEILNDSNPNVDLQSSNSLVDHQSGILPSQMRLAEIAELIHVASLLHDDVIDDADSRRGQASSPKVFGSKLSVLAGDFLLARASVALSRLGSLEVVELISSVISNLVEGELMQISTIVPTSPKMPKPPSTGNEPLISSADDHKSQVPQFANEFFKLYERKNYLKTASLMAKTARAAVILSSSTSPENRNQELIESSYEFGKHLGLAFQIVDDILDYTSTDDQLGKPGNGSDLRAGLVTGPGLFAWQQFGEQFGKLVARKFAQEGDLELAKHMVLESNGIAKSYDLARSHIRRCQDELGSGNVTFSEVLTRLFLATESSDESPLAQCDARGMSVIREASGEGTRNVCRRGALNTGGWGRKVVYP</sequence>
<dbReference type="GO" id="GO:0006744">
    <property type="term" value="P:ubiquinone biosynthetic process"/>
    <property type="evidence" value="ECO:0007669"/>
    <property type="project" value="TreeGrafter"/>
</dbReference>
<dbReference type="InterPro" id="IPR000092">
    <property type="entry name" value="Polyprenyl_synt"/>
</dbReference>
<dbReference type="InterPro" id="IPR008949">
    <property type="entry name" value="Isoprenoid_synthase_dom_sf"/>
</dbReference>
<comment type="cofactor">
    <cofactor evidence="1">
        <name>Mg(2+)</name>
        <dbReference type="ChEBI" id="CHEBI:18420"/>
    </cofactor>
</comment>
<feature type="compositionally biased region" description="Polar residues" evidence="11">
    <location>
        <begin position="52"/>
        <end position="81"/>
    </location>
</feature>
<keyword evidence="13" id="KW-1185">Reference proteome</keyword>
<dbReference type="PANTHER" id="PTHR12001:SF69">
    <property type="entry name" value="ALL TRANS-POLYPRENYL-DIPHOSPHATE SYNTHASE PDSS1"/>
    <property type="match status" value="1"/>
</dbReference>
<evidence type="ECO:0000256" key="1">
    <source>
        <dbReference type="ARBA" id="ARBA00001946"/>
    </source>
</evidence>
<keyword evidence="3" id="KW-0808">Transferase</keyword>
<evidence type="ECO:0000313" key="12">
    <source>
        <dbReference type="EMBL" id="MBW0540964.1"/>
    </source>
</evidence>
<evidence type="ECO:0000313" key="13">
    <source>
        <dbReference type="Proteomes" id="UP000765509"/>
    </source>
</evidence>
<dbReference type="PROSITE" id="PS00723">
    <property type="entry name" value="POLYPRENYL_SYNTHASE_1"/>
    <property type="match status" value="1"/>
</dbReference>
<dbReference type="Proteomes" id="UP000765509">
    <property type="component" value="Unassembled WGS sequence"/>
</dbReference>
<feature type="region of interest" description="Disordered" evidence="11">
    <location>
        <begin position="47"/>
        <end position="83"/>
    </location>
</feature>
<dbReference type="EMBL" id="AVOT02045633">
    <property type="protein sequence ID" value="MBW0540964.1"/>
    <property type="molecule type" value="Genomic_DNA"/>
</dbReference>
<comment type="similarity">
    <text evidence="2">Belongs to the FPP/GGPP synthase family.</text>
</comment>
<protein>
    <recommendedName>
        <fullName evidence="10">(2E,6E)-farnesyl diphosphate synthase</fullName>
    </recommendedName>
    <alternativeName>
        <fullName evidence="9">Dimethylallyltranstransferase</fullName>
    </alternativeName>
    <alternativeName>
        <fullName evidence="8">Farnesyl diphosphate synthase</fullName>
    </alternativeName>
    <alternativeName>
        <fullName evidence="7">Geranyltranstransferase</fullName>
    </alternativeName>
</protein>
<keyword evidence="5" id="KW-0460">Magnesium</keyword>
<evidence type="ECO:0000256" key="7">
    <source>
        <dbReference type="ARBA" id="ARBA00032380"/>
    </source>
</evidence>
<accession>A0A9Q3FLD4</accession>
<dbReference type="Gene3D" id="1.10.600.10">
    <property type="entry name" value="Farnesyl Diphosphate Synthase"/>
    <property type="match status" value="1"/>
</dbReference>
<evidence type="ECO:0000256" key="8">
    <source>
        <dbReference type="ARBA" id="ARBA00032424"/>
    </source>
</evidence>
<evidence type="ECO:0000256" key="10">
    <source>
        <dbReference type="ARBA" id="ARBA00032873"/>
    </source>
</evidence>
<dbReference type="CDD" id="cd00685">
    <property type="entry name" value="Trans_IPPS_HT"/>
    <property type="match status" value="1"/>
</dbReference>
<evidence type="ECO:0000256" key="3">
    <source>
        <dbReference type="ARBA" id="ARBA00022679"/>
    </source>
</evidence>
<evidence type="ECO:0000256" key="11">
    <source>
        <dbReference type="SAM" id="MobiDB-lite"/>
    </source>
</evidence>
<dbReference type="Pfam" id="PF00348">
    <property type="entry name" value="polyprenyl_synt"/>
    <property type="match status" value="1"/>
</dbReference>
<evidence type="ECO:0000256" key="4">
    <source>
        <dbReference type="ARBA" id="ARBA00022723"/>
    </source>
</evidence>
<dbReference type="InterPro" id="IPR033749">
    <property type="entry name" value="Polyprenyl_synt_CS"/>
</dbReference>
<evidence type="ECO:0000256" key="5">
    <source>
        <dbReference type="ARBA" id="ARBA00022842"/>
    </source>
</evidence>
<dbReference type="PROSITE" id="PS00444">
    <property type="entry name" value="POLYPRENYL_SYNTHASE_2"/>
    <property type="match status" value="1"/>
</dbReference>
<dbReference type="PANTHER" id="PTHR12001">
    <property type="entry name" value="GERANYLGERANYL PYROPHOSPHATE SYNTHASE"/>
    <property type="match status" value="1"/>
</dbReference>
<dbReference type="GO" id="GO:0046872">
    <property type="term" value="F:metal ion binding"/>
    <property type="evidence" value="ECO:0007669"/>
    <property type="project" value="UniProtKB-KW"/>
</dbReference>
<dbReference type="GO" id="GO:0004659">
    <property type="term" value="F:prenyltransferase activity"/>
    <property type="evidence" value="ECO:0007669"/>
    <property type="project" value="InterPro"/>
</dbReference>
<dbReference type="SUPFAM" id="SSF48576">
    <property type="entry name" value="Terpenoid synthases"/>
    <property type="match status" value="1"/>
</dbReference>
<gene>
    <name evidence="12" type="ORF">O181_080679</name>
</gene>
<name>A0A9Q3FLD4_9BASI</name>
<dbReference type="GO" id="GO:0008299">
    <property type="term" value="P:isoprenoid biosynthetic process"/>
    <property type="evidence" value="ECO:0007669"/>
    <property type="project" value="UniProtKB-KW"/>
</dbReference>
<reference evidence="12" key="1">
    <citation type="submission" date="2021-03" db="EMBL/GenBank/DDBJ databases">
        <title>Draft genome sequence of rust myrtle Austropuccinia psidii MF-1, a brazilian biotype.</title>
        <authorList>
            <person name="Quecine M.C."/>
            <person name="Pachon D.M.R."/>
            <person name="Bonatelli M.L."/>
            <person name="Correr F.H."/>
            <person name="Franceschini L.M."/>
            <person name="Leite T.F."/>
            <person name="Margarido G.R.A."/>
            <person name="Almeida C.A."/>
            <person name="Ferrarezi J.A."/>
            <person name="Labate C.A."/>
        </authorList>
    </citation>
    <scope>NUCLEOTIDE SEQUENCE</scope>
    <source>
        <strain evidence="12">MF-1</strain>
    </source>
</reference>
<organism evidence="12 13">
    <name type="scientific">Austropuccinia psidii MF-1</name>
    <dbReference type="NCBI Taxonomy" id="1389203"/>
    <lineage>
        <taxon>Eukaryota</taxon>
        <taxon>Fungi</taxon>
        <taxon>Dikarya</taxon>
        <taxon>Basidiomycota</taxon>
        <taxon>Pucciniomycotina</taxon>
        <taxon>Pucciniomycetes</taxon>
        <taxon>Pucciniales</taxon>
        <taxon>Sphaerophragmiaceae</taxon>
        <taxon>Austropuccinia</taxon>
    </lineage>
</organism>
<evidence type="ECO:0000256" key="6">
    <source>
        <dbReference type="ARBA" id="ARBA00023229"/>
    </source>
</evidence>
<evidence type="ECO:0000256" key="9">
    <source>
        <dbReference type="ARBA" id="ARBA00032448"/>
    </source>
</evidence>